<dbReference type="NCBIfam" id="TIGR00543">
    <property type="entry name" value="isochor_syn"/>
    <property type="match status" value="1"/>
</dbReference>
<keyword evidence="4 8" id="KW-0413">Isomerase</keyword>
<organism evidence="8 9">
    <name type="scientific">Brevibacterium senegalense</name>
    <dbReference type="NCBI Taxonomy" id="1033736"/>
    <lineage>
        <taxon>Bacteria</taxon>
        <taxon>Bacillati</taxon>
        <taxon>Actinomycetota</taxon>
        <taxon>Actinomycetes</taxon>
        <taxon>Micrococcales</taxon>
        <taxon>Brevibacteriaceae</taxon>
        <taxon>Brevibacterium</taxon>
    </lineage>
</organism>
<dbReference type="EC" id="5.4.4.2" evidence="3"/>
<dbReference type="Proteomes" id="UP000784435">
    <property type="component" value="Unassembled WGS sequence"/>
</dbReference>
<evidence type="ECO:0000256" key="6">
    <source>
        <dbReference type="SAM" id="MobiDB-lite"/>
    </source>
</evidence>
<dbReference type="EMBL" id="DYUK01000005">
    <property type="protein sequence ID" value="HJG78804.1"/>
    <property type="molecule type" value="Genomic_DNA"/>
</dbReference>
<evidence type="ECO:0000313" key="8">
    <source>
        <dbReference type="EMBL" id="HJG78804.1"/>
    </source>
</evidence>
<evidence type="ECO:0000256" key="3">
    <source>
        <dbReference type="ARBA" id="ARBA00012824"/>
    </source>
</evidence>
<gene>
    <name evidence="8" type="ORF">K8V08_00140</name>
</gene>
<dbReference type="InterPro" id="IPR015890">
    <property type="entry name" value="Chorismate_C"/>
</dbReference>
<evidence type="ECO:0000313" key="9">
    <source>
        <dbReference type="Proteomes" id="UP000784435"/>
    </source>
</evidence>
<dbReference type="InterPro" id="IPR005801">
    <property type="entry name" value="ADC_synthase"/>
</dbReference>
<reference evidence="8" key="2">
    <citation type="submission" date="2021-09" db="EMBL/GenBank/DDBJ databases">
        <authorList>
            <person name="Gilroy R."/>
        </authorList>
    </citation>
    <scope>NUCLEOTIDE SEQUENCE</scope>
    <source>
        <strain evidence="8">ChiGjej5B5-7349</strain>
    </source>
</reference>
<dbReference type="InterPro" id="IPR004561">
    <property type="entry name" value="IsoChor_synthase"/>
</dbReference>
<comment type="caution">
    <text evidence="8">The sequence shown here is derived from an EMBL/GenBank/DDBJ whole genome shotgun (WGS) entry which is preliminary data.</text>
</comment>
<dbReference type="Gene3D" id="3.60.120.10">
    <property type="entry name" value="Anthranilate synthase"/>
    <property type="match status" value="1"/>
</dbReference>
<comment type="catalytic activity">
    <reaction evidence="1">
        <text>chorismate = isochorismate</text>
        <dbReference type="Rhea" id="RHEA:18985"/>
        <dbReference type="ChEBI" id="CHEBI:29748"/>
        <dbReference type="ChEBI" id="CHEBI:29780"/>
        <dbReference type="EC" id="5.4.4.2"/>
    </reaction>
</comment>
<evidence type="ECO:0000256" key="4">
    <source>
        <dbReference type="ARBA" id="ARBA00023235"/>
    </source>
</evidence>
<feature type="domain" description="Chorismate-utilising enzyme C-terminal" evidence="7">
    <location>
        <begin position="219"/>
        <end position="475"/>
    </location>
</feature>
<protein>
    <recommendedName>
        <fullName evidence="3">isochorismate synthase</fullName>
        <ecNumber evidence="3">5.4.4.2</ecNumber>
    </recommendedName>
    <alternativeName>
        <fullName evidence="5">Isochorismate mutase</fullName>
    </alternativeName>
</protein>
<dbReference type="AlphaFoldDB" id="A0A921MCC5"/>
<comment type="similarity">
    <text evidence="2">Belongs to the isochorismate synthase family.</text>
</comment>
<feature type="region of interest" description="Disordered" evidence="6">
    <location>
        <begin position="161"/>
        <end position="202"/>
    </location>
</feature>
<evidence type="ECO:0000256" key="2">
    <source>
        <dbReference type="ARBA" id="ARBA00005297"/>
    </source>
</evidence>
<reference evidence="8" key="1">
    <citation type="journal article" date="2021" name="PeerJ">
        <title>Extensive microbial diversity within the chicken gut microbiome revealed by metagenomics and culture.</title>
        <authorList>
            <person name="Gilroy R."/>
            <person name="Ravi A."/>
            <person name="Getino M."/>
            <person name="Pursley I."/>
            <person name="Horton D.L."/>
            <person name="Alikhan N.F."/>
            <person name="Baker D."/>
            <person name="Gharbi K."/>
            <person name="Hall N."/>
            <person name="Watson M."/>
            <person name="Adriaenssens E.M."/>
            <person name="Foster-Nyarko E."/>
            <person name="Jarju S."/>
            <person name="Secka A."/>
            <person name="Antonio M."/>
            <person name="Oren A."/>
            <person name="Chaudhuri R.R."/>
            <person name="La Ragione R."/>
            <person name="Hildebrand F."/>
            <person name="Pallen M.J."/>
        </authorList>
    </citation>
    <scope>NUCLEOTIDE SEQUENCE</scope>
    <source>
        <strain evidence="8">ChiGjej5B5-7349</strain>
    </source>
</reference>
<sequence>MAHSSPRSGPAPVLTVRSRFVDGLTPDAPAPFAGRLPTRSIDFLTQLPASGFSCWVRGRSGLVGIGRRLRLRARGADRFDDLARQWDDLVAAAQVDDRVELLGSGLVGFSAIAFSSDSAWESVIDVPEYLLGRRDGRVWLTHVCRADGDDADGDREAVAAGHMTGDRTTGDRTAGDGAGAATTASAADGDDAAPGLQLSPTPLREQRVVAREPGAVGPEKYQQIVARASARLRSPEAGERKIVLARDEVVTTEDEIDVRTLLGRLNAEFPSTWSFNVAGLVGATPELLIGVEDGAVHSRVLAGTYRVQEDPQQELAQARAHLGGRKDSVEHSYAIDSLASTLGPVTEELRVDPEPHLLQLANVIHLASDAHGRLRARPDGSRVSPFEVAKAVHPTAAVGGTPRDRAMELISDFEEMDRGRYAGPVGWVDGYGNGQFGIALRCGQLEDRNRIRLFAGAGIMPDSDPESELRETDAKFAPMRRALGVDWSPDTSH</sequence>
<evidence type="ECO:0000256" key="1">
    <source>
        <dbReference type="ARBA" id="ARBA00000799"/>
    </source>
</evidence>
<dbReference type="PANTHER" id="PTHR42839">
    <property type="entry name" value="ISOCHORISMATE SYNTHASE ENTC"/>
    <property type="match status" value="1"/>
</dbReference>
<evidence type="ECO:0000259" key="7">
    <source>
        <dbReference type="Pfam" id="PF00425"/>
    </source>
</evidence>
<dbReference type="SUPFAM" id="SSF56322">
    <property type="entry name" value="ADC synthase"/>
    <property type="match status" value="1"/>
</dbReference>
<dbReference type="GO" id="GO:0008909">
    <property type="term" value="F:isochorismate synthase activity"/>
    <property type="evidence" value="ECO:0007669"/>
    <property type="project" value="UniProtKB-EC"/>
</dbReference>
<dbReference type="Pfam" id="PF00425">
    <property type="entry name" value="Chorismate_bind"/>
    <property type="match status" value="1"/>
</dbReference>
<proteinExistence type="inferred from homology"/>
<dbReference type="PANTHER" id="PTHR42839:SF2">
    <property type="entry name" value="ISOCHORISMATE SYNTHASE ENTC"/>
    <property type="match status" value="1"/>
</dbReference>
<name>A0A921MCC5_9MICO</name>
<evidence type="ECO:0000256" key="5">
    <source>
        <dbReference type="ARBA" id="ARBA00041564"/>
    </source>
</evidence>
<feature type="compositionally biased region" description="Basic and acidic residues" evidence="6">
    <location>
        <begin position="164"/>
        <end position="174"/>
    </location>
</feature>
<accession>A0A921MCC5</accession>